<comment type="function">
    <text evidence="7">Located at the top of the head of the 30S subunit, it contacts several helices of the 16S rRNA. In the 70S ribosome it contacts the 23S rRNA (bridge B1a) and protein L5 of the 50S subunit (bridge B1b), connecting the 2 subunits; these bridges are implicated in subunit movement. Contacts the tRNAs in the A and P-sites.</text>
</comment>
<dbReference type="GO" id="GO:0006412">
    <property type="term" value="P:translation"/>
    <property type="evidence" value="ECO:0007669"/>
    <property type="project" value="UniProtKB-UniRule"/>
</dbReference>
<name>A0A7C5YVS0_UNCC3</name>
<dbReference type="SUPFAM" id="SSF46946">
    <property type="entry name" value="S13-like H2TH domain"/>
    <property type="match status" value="1"/>
</dbReference>
<dbReference type="Gene3D" id="1.10.8.50">
    <property type="match status" value="1"/>
</dbReference>
<dbReference type="GO" id="GO:0003735">
    <property type="term" value="F:structural constituent of ribosome"/>
    <property type="evidence" value="ECO:0007669"/>
    <property type="project" value="InterPro"/>
</dbReference>
<comment type="caution">
    <text evidence="10">The sequence shown here is derived from an EMBL/GenBank/DDBJ whole genome shotgun (WGS) entry which is preliminary data.</text>
</comment>
<comment type="similarity">
    <text evidence="1 7 8">Belongs to the universal ribosomal protein uS13 family.</text>
</comment>
<evidence type="ECO:0000256" key="3">
    <source>
        <dbReference type="ARBA" id="ARBA00022884"/>
    </source>
</evidence>
<evidence type="ECO:0000256" key="4">
    <source>
        <dbReference type="ARBA" id="ARBA00022980"/>
    </source>
</evidence>
<dbReference type="PANTHER" id="PTHR10871:SF1">
    <property type="entry name" value="SMALL RIBOSOMAL SUBUNIT PROTEIN US13M"/>
    <property type="match status" value="1"/>
</dbReference>
<evidence type="ECO:0000256" key="9">
    <source>
        <dbReference type="SAM" id="MobiDB-lite"/>
    </source>
</evidence>
<keyword evidence="2 7" id="KW-0699">rRNA-binding</keyword>
<dbReference type="HAMAP" id="MF_01315">
    <property type="entry name" value="Ribosomal_uS13"/>
    <property type="match status" value="1"/>
</dbReference>
<dbReference type="GO" id="GO:0005829">
    <property type="term" value="C:cytosol"/>
    <property type="evidence" value="ECO:0007669"/>
    <property type="project" value="TreeGrafter"/>
</dbReference>
<keyword evidence="5 7" id="KW-0687">Ribonucleoprotein</keyword>
<evidence type="ECO:0000256" key="5">
    <source>
        <dbReference type="ARBA" id="ARBA00023274"/>
    </source>
</evidence>
<dbReference type="GO" id="GO:0000049">
    <property type="term" value="F:tRNA binding"/>
    <property type="evidence" value="ECO:0007669"/>
    <property type="project" value="UniProtKB-UniRule"/>
</dbReference>
<evidence type="ECO:0000256" key="8">
    <source>
        <dbReference type="RuleBase" id="RU003830"/>
    </source>
</evidence>
<proteinExistence type="inferred from homology"/>
<keyword evidence="4 7" id="KW-0689">Ribosomal protein</keyword>
<dbReference type="InterPro" id="IPR001892">
    <property type="entry name" value="Ribosomal_uS13"/>
</dbReference>
<reference evidence="10" key="1">
    <citation type="journal article" date="2020" name="mSystems">
        <title>Genome- and Community-Level Interaction Insights into Carbon Utilization and Element Cycling Functions of Hydrothermarchaeota in Hydrothermal Sediment.</title>
        <authorList>
            <person name="Zhou Z."/>
            <person name="Liu Y."/>
            <person name="Xu W."/>
            <person name="Pan J."/>
            <person name="Luo Z.H."/>
            <person name="Li M."/>
        </authorList>
    </citation>
    <scope>NUCLEOTIDE SEQUENCE [LARGE SCALE GENOMIC DNA]</scope>
    <source>
        <strain evidence="10">SpSt-1042</strain>
    </source>
</reference>
<organism evidence="10">
    <name type="scientific">candidate division CPR3 bacterium</name>
    <dbReference type="NCBI Taxonomy" id="2268181"/>
    <lineage>
        <taxon>Bacteria</taxon>
        <taxon>Bacteria division CPR3</taxon>
    </lineage>
</organism>
<gene>
    <name evidence="7" type="primary">rpsM</name>
    <name evidence="10" type="ORF">ENL96_00265</name>
</gene>
<dbReference type="PIRSF" id="PIRSF002134">
    <property type="entry name" value="Ribosomal_S13"/>
    <property type="match status" value="1"/>
</dbReference>
<dbReference type="FunFam" id="1.10.8.50:FF:000001">
    <property type="entry name" value="30S ribosomal protein S13"/>
    <property type="match status" value="1"/>
</dbReference>
<feature type="region of interest" description="Disordered" evidence="9">
    <location>
        <begin position="100"/>
        <end position="129"/>
    </location>
</feature>
<protein>
    <recommendedName>
        <fullName evidence="6 7">Small ribosomal subunit protein uS13</fullName>
    </recommendedName>
</protein>
<keyword evidence="3 7" id="KW-0694">RNA-binding</keyword>
<dbReference type="AlphaFoldDB" id="A0A7C5YVS0"/>
<dbReference type="PROSITE" id="PS00646">
    <property type="entry name" value="RIBOSOMAL_S13_1"/>
    <property type="match status" value="1"/>
</dbReference>
<dbReference type="GO" id="GO:0019843">
    <property type="term" value="F:rRNA binding"/>
    <property type="evidence" value="ECO:0007669"/>
    <property type="project" value="UniProtKB-UniRule"/>
</dbReference>
<dbReference type="Pfam" id="PF00416">
    <property type="entry name" value="Ribosomal_S13"/>
    <property type="match status" value="1"/>
</dbReference>
<evidence type="ECO:0000313" key="10">
    <source>
        <dbReference type="EMBL" id="HHR91936.1"/>
    </source>
</evidence>
<feature type="compositionally biased region" description="Basic residues" evidence="9">
    <location>
        <begin position="103"/>
        <end position="115"/>
    </location>
</feature>
<evidence type="ECO:0000256" key="2">
    <source>
        <dbReference type="ARBA" id="ARBA00022730"/>
    </source>
</evidence>
<keyword evidence="7" id="KW-0820">tRNA-binding</keyword>
<dbReference type="InterPro" id="IPR010979">
    <property type="entry name" value="Ribosomal_uS13-like_H2TH"/>
</dbReference>
<accession>A0A7C5YVS0</accession>
<sequence>MRVRLAGVELPENKRIDIALTYIYGIGRSLSEKILKKVRIDSNKKVKELGEGELKRLRDEVESGKYILEGELRQKVASNIRLMKEIKCYKGIRHLRGLPVRGQRTRSNAKTRKGKSLPVGGLKRKLEKT</sequence>
<dbReference type="NCBIfam" id="TIGR03631">
    <property type="entry name" value="uS13_bact"/>
    <property type="match status" value="1"/>
</dbReference>
<dbReference type="PROSITE" id="PS50159">
    <property type="entry name" value="RIBOSOMAL_S13_2"/>
    <property type="match status" value="1"/>
</dbReference>
<dbReference type="InterPro" id="IPR027437">
    <property type="entry name" value="Rbsml_uS13_C"/>
</dbReference>
<dbReference type="InterPro" id="IPR018269">
    <property type="entry name" value="Ribosomal_uS13_CS"/>
</dbReference>
<dbReference type="InterPro" id="IPR019980">
    <property type="entry name" value="Ribosomal_uS13_bac-type"/>
</dbReference>
<evidence type="ECO:0000256" key="6">
    <source>
        <dbReference type="ARBA" id="ARBA00035166"/>
    </source>
</evidence>
<dbReference type="EMBL" id="DRVY01000011">
    <property type="protein sequence ID" value="HHR91936.1"/>
    <property type="molecule type" value="Genomic_DNA"/>
</dbReference>
<evidence type="ECO:0000256" key="1">
    <source>
        <dbReference type="ARBA" id="ARBA00008080"/>
    </source>
</evidence>
<dbReference type="GO" id="GO:0015935">
    <property type="term" value="C:small ribosomal subunit"/>
    <property type="evidence" value="ECO:0007669"/>
    <property type="project" value="TreeGrafter"/>
</dbReference>
<comment type="subunit">
    <text evidence="7">Part of the 30S ribosomal subunit. Forms a loose heterodimer with protein S19. Forms two bridges to the 50S subunit in the 70S ribosome.</text>
</comment>
<dbReference type="Gene3D" id="4.10.910.10">
    <property type="entry name" value="30s ribosomal protein s13, domain 2"/>
    <property type="match status" value="1"/>
</dbReference>
<evidence type="ECO:0000256" key="7">
    <source>
        <dbReference type="HAMAP-Rule" id="MF_01315"/>
    </source>
</evidence>
<dbReference type="PANTHER" id="PTHR10871">
    <property type="entry name" value="30S RIBOSOMAL PROTEIN S13/40S RIBOSOMAL PROTEIN S18"/>
    <property type="match status" value="1"/>
</dbReference>